<dbReference type="EMBL" id="LIAE01006616">
    <property type="protein sequence ID" value="PAV86941.1"/>
    <property type="molecule type" value="Genomic_DNA"/>
</dbReference>
<dbReference type="GO" id="GO:0007165">
    <property type="term" value="P:signal transduction"/>
    <property type="evidence" value="ECO:0007669"/>
    <property type="project" value="TreeGrafter"/>
</dbReference>
<keyword evidence="3" id="KW-1133">Transmembrane helix</keyword>
<feature type="transmembrane region" description="Helical" evidence="3">
    <location>
        <begin position="375"/>
        <end position="399"/>
    </location>
</feature>
<feature type="transmembrane region" description="Helical" evidence="3">
    <location>
        <begin position="470"/>
        <end position="494"/>
    </location>
</feature>
<gene>
    <name evidence="4" type="ORF">WR25_25609</name>
</gene>
<dbReference type="InterPro" id="IPR008075">
    <property type="entry name" value="LIMR"/>
</dbReference>
<feature type="transmembrane region" description="Helical" evidence="3">
    <location>
        <begin position="241"/>
        <end position="262"/>
    </location>
</feature>
<feature type="transmembrane region" description="Helical" evidence="3">
    <location>
        <begin position="514"/>
        <end position="538"/>
    </location>
</feature>
<accession>A0A2A2LL23</accession>
<dbReference type="Proteomes" id="UP000218231">
    <property type="component" value="Unassembled WGS sequence"/>
</dbReference>
<keyword evidence="3" id="KW-0812">Transmembrane</keyword>
<dbReference type="PANTHER" id="PTHR12625:SF0">
    <property type="entry name" value="PROTEIN LILIPOD"/>
    <property type="match status" value="1"/>
</dbReference>
<dbReference type="PANTHER" id="PTHR12625">
    <property type="entry name" value="LIPOCALIN-1 INTERACTING MEMBRANE RECEPTOR LIMR"/>
    <property type="match status" value="1"/>
</dbReference>
<evidence type="ECO:0000313" key="5">
    <source>
        <dbReference type="Proteomes" id="UP000218231"/>
    </source>
</evidence>
<dbReference type="STRING" id="2018661.A0A2A2LL23"/>
<feature type="transmembrane region" description="Helical" evidence="3">
    <location>
        <begin position="108"/>
        <end position="141"/>
    </location>
</feature>
<feature type="transmembrane region" description="Helical" evidence="3">
    <location>
        <begin position="161"/>
        <end position="184"/>
    </location>
</feature>
<dbReference type="AlphaFoldDB" id="A0A2A2LL23"/>
<comment type="similarity">
    <text evidence="1">Belongs to the LIMR family.</text>
</comment>
<feature type="transmembrane region" description="Helical" evidence="3">
    <location>
        <begin position="204"/>
        <end position="229"/>
    </location>
</feature>
<dbReference type="OrthoDB" id="5596951at2759"/>
<feature type="compositionally biased region" description="Basic and acidic residues" evidence="2">
    <location>
        <begin position="587"/>
        <end position="598"/>
    </location>
</feature>
<dbReference type="GO" id="GO:0004888">
    <property type="term" value="F:transmembrane signaling receptor activity"/>
    <property type="evidence" value="ECO:0007669"/>
    <property type="project" value="TreeGrafter"/>
</dbReference>
<dbReference type="PRINTS" id="PR01692">
    <property type="entry name" value="LIPOCALINIMR"/>
</dbReference>
<evidence type="ECO:0000256" key="2">
    <source>
        <dbReference type="SAM" id="MobiDB-lite"/>
    </source>
</evidence>
<organism evidence="4 5">
    <name type="scientific">Diploscapter pachys</name>
    <dbReference type="NCBI Taxonomy" id="2018661"/>
    <lineage>
        <taxon>Eukaryota</taxon>
        <taxon>Metazoa</taxon>
        <taxon>Ecdysozoa</taxon>
        <taxon>Nematoda</taxon>
        <taxon>Chromadorea</taxon>
        <taxon>Rhabditida</taxon>
        <taxon>Rhabditina</taxon>
        <taxon>Rhabditomorpha</taxon>
        <taxon>Rhabditoidea</taxon>
        <taxon>Rhabditidae</taxon>
        <taxon>Diploscapter</taxon>
    </lineage>
</organism>
<feature type="transmembrane region" description="Helical" evidence="3">
    <location>
        <begin position="426"/>
        <end position="450"/>
    </location>
</feature>
<evidence type="ECO:0000256" key="1">
    <source>
        <dbReference type="ARBA" id="ARBA00010487"/>
    </source>
</evidence>
<feature type="region of interest" description="Disordered" evidence="2">
    <location>
        <begin position="558"/>
        <end position="598"/>
    </location>
</feature>
<reference evidence="4 5" key="1">
    <citation type="journal article" date="2017" name="Curr. Biol.">
        <title>Genome architecture and evolution of a unichromosomal asexual nematode.</title>
        <authorList>
            <person name="Fradin H."/>
            <person name="Zegar C."/>
            <person name="Gutwein M."/>
            <person name="Lucas J."/>
            <person name="Kovtun M."/>
            <person name="Corcoran D."/>
            <person name="Baugh L.R."/>
            <person name="Kiontke K."/>
            <person name="Gunsalus K."/>
            <person name="Fitch D.H."/>
            <person name="Piano F."/>
        </authorList>
    </citation>
    <scope>NUCLEOTIDE SEQUENCE [LARGE SCALE GENOMIC DNA]</scope>
    <source>
        <strain evidence="4">PF1309</strain>
    </source>
</reference>
<dbReference type="Pfam" id="PF04791">
    <property type="entry name" value="LMBR1"/>
    <property type="match status" value="1"/>
</dbReference>
<keyword evidence="3" id="KW-0472">Membrane</keyword>
<keyword evidence="5" id="KW-1185">Reference proteome</keyword>
<feature type="compositionally biased region" description="Acidic residues" evidence="2">
    <location>
        <begin position="571"/>
        <end position="586"/>
    </location>
</feature>
<comment type="caution">
    <text evidence="4">The sequence shown here is derived from an EMBL/GenBank/DDBJ whole genome shotgun (WGS) entry which is preliminary data.</text>
</comment>
<sequence>MHVKKVEIDSIEHFSIGFELDIWWFQERAAEALSGFVGLLFDPTEEQREAQLREALERQEKEFHDAVRQHIICLLLFISIYLLSYWIISKFKAKPDSDSLYAGDEDYFVYRISVWMCSASLAISIGSIALLPFSVFGFELLQRFPDSYYLQWLSLSLIKSLWNYIFFLSNLSLFVVLPFCYFFIESQGFTRTRNGLMQRVYESLAVCAIFIFIILCLVDVVLAMMSSSVSLFSIRSINLPLIYSCISFGGSLLLLVSTPIGFGKMFSLIGEMSTTPPLPIEEIELAKLTADYEKRKAERMQRKEKNLEDINKNGHANGNSYYANGHNVYRRRLENSPSYAEREPLISKSVLQPATSGHIKRLKERLLRWYTQVMLLIKVPITFTLLFAFTAVSLLMVIVNTTKLLFGYRSLPVYAQYMEVKNRHALGMFGIVVETLVIIYIMTTSVVGLYSIPPFRAIRPKKNSTSLTAIIINCSMILMLSSALPVLANTLGITTFDLLGAYSSIEWISSFRLVLSYNLLFAASSTLCLVWLVTGPIFQQLLDKLRRLHALIKERYMKPKEKGQQPKNPEAGDDGSAEDDNEPDDYNESRGDKGDDRNASTFLLSSLYGIGDETLEFLPRNESLENLDQSHSSKLSHSLAESIFFMPDIEQVS</sequence>
<name>A0A2A2LL23_9BILA</name>
<feature type="transmembrane region" description="Helical" evidence="3">
    <location>
        <begin position="67"/>
        <end position="88"/>
    </location>
</feature>
<evidence type="ECO:0000256" key="3">
    <source>
        <dbReference type="SAM" id="Phobius"/>
    </source>
</evidence>
<dbReference type="GO" id="GO:0005886">
    <property type="term" value="C:plasma membrane"/>
    <property type="evidence" value="ECO:0007669"/>
    <property type="project" value="TreeGrafter"/>
</dbReference>
<proteinExistence type="inferred from homology"/>
<evidence type="ECO:0000313" key="4">
    <source>
        <dbReference type="EMBL" id="PAV86941.1"/>
    </source>
</evidence>
<dbReference type="InterPro" id="IPR006876">
    <property type="entry name" value="LMBR1-like_membr_prot"/>
</dbReference>
<protein>
    <submittedName>
        <fullName evidence="4">Uncharacterized protein</fullName>
    </submittedName>
</protein>